<evidence type="ECO:0000256" key="3">
    <source>
        <dbReference type="SAM" id="MobiDB-lite"/>
    </source>
</evidence>
<dbReference type="InterPro" id="IPR026564">
    <property type="entry name" value="Transcrip_reg_TACO1-like_dom3"/>
</dbReference>
<evidence type="ECO:0000256" key="1">
    <source>
        <dbReference type="ARBA" id="ARBA00004173"/>
    </source>
</evidence>
<dbReference type="FunFam" id="1.10.10.200:FF:000002">
    <property type="entry name" value="Probable transcriptional regulatory protein CLM62_37755"/>
    <property type="match status" value="1"/>
</dbReference>
<evidence type="ECO:0000313" key="6">
    <source>
        <dbReference type="EMBL" id="KAH7125619.1"/>
    </source>
</evidence>
<dbReference type="HAMAP" id="MF_00693">
    <property type="entry name" value="Transcrip_reg_TACO1"/>
    <property type="match status" value="1"/>
</dbReference>
<dbReference type="Pfam" id="PF01709">
    <property type="entry name" value="Transcrip_reg"/>
    <property type="match status" value="1"/>
</dbReference>
<comment type="similarity">
    <text evidence="2">Belongs to the TACO1 family.</text>
</comment>
<dbReference type="Proteomes" id="UP000700596">
    <property type="component" value="Unassembled WGS sequence"/>
</dbReference>
<dbReference type="Gene3D" id="3.30.70.980">
    <property type="match status" value="2"/>
</dbReference>
<dbReference type="EMBL" id="JAGMWT010000007">
    <property type="protein sequence ID" value="KAH7125619.1"/>
    <property type="molecule type" value="Genomic_DNA"/>
</dbReference>
<dbReference type="Pfam" id="PF20772">
    <property type="entry name" value="TACO1_YebC_N"/>
    <property type="match status" value="1"/>
</dbReference>
<name>A0A9P9DTB0_9PLEO</name>
<feature type="compositionally biased region" description="Basic and acidic residues" evidence="3">
    <location>
        <begin position="68"/>
        <end position="79"/>
    </location>
</feature>
<gene>
    <name evidence="6" type="ORF">B0J11DRAFT_310593</name>
</gene>
<feature type="domain" description="TACO1/YebC-like second and third" evidence="4">
    <location>
        <begin position="141"/>
        <end position="299"/>
    </location>
</feature>
<feature type="domain" description="TACO1/YebC-like N-terminal" evidence="5">
    <location>
        <begin position="63"/>
        <end position="133"/>
    </location>
</feature>
<dbReference type="OrthoDB" id="2017544at2759"/>
<proteinExistence type="inferred from homology"/>
<dbReference type="GO" id="GO:0005739">
    <property type="term" value="C:mitochondrion"/>
    <property type="evidence" value="ECO:0007669"/>
    <property type="project" value="UniProtKB-SubCell"/>
</dbReference>
<dbReference type="InterPro" id="IPR029072">
    <property type="entry name" value="YebC-like"/>
</dbReference>
<protein>
    <submittedName>
        <fullName evidence="6">Transcriptional regulator-domain-containing protein</fullName>
    </submittedName>
</protein>
<dbReference type="SUPFAM" id="SSF75625">
    <property type="entry name" value="YebC-like"/>
    <property type="match status" value="1"/>
</dbReference>
<dbReference type="InterPro" id="IPR049083">
    <property type="entry name" value="TACO1_YebC_N"/>
</dbReference>
<evidence type="ECO:0000259" key="4">
    <source>
        <dbReference type="Pfam" id="PF01709"/>
    </source>
</evidence>
<evidence type="ECO:0000259" key="5">
    <source>
        <dbReference type="Pfam" id="PF20772"/>
    </source>
</evidence>
<comment type="caution">
    <text evidence="6">The sequence shown here is derived from an EMBL/GenBank/DDBJ whole genome shotgun (WGS) entry which is preliminary data.</text>
</comment>
<dbReference type="AlphaFoldDB" id="A0A9P9DTB0"/>
<reference evidence="6" key="1">
    <citation type="journal article" date="2021" name="Nat. Commun.">
        <title>Genetic determinants of endophytism in the Arabidopsis root mycobiome.</title>
        <authorList>
            <person name="Mesny F."/>
            <person name="Miyauchi S."/>
            <person name="Thiergart T."/>
            <person name="Pickel B."/>
            <person name="Atanasova L."/>
            <person name="Karlsson M."/>
            <person name="Huettel B."/>
            <person name="Barry K.W."/>
            <person name="Haridas S."/>
            <person name="Chen C."/>
            <person name="Bauer D."/>
            <person name="Andreopoulos W."/>
            <person name="Pangilinan J."/>
            <person name="LaButti K."/>
            <person name="Riley R."/>
            <person name="Lipzen A."/>
            <person name="Clum A."/>
            <person name="Drula E."/>
            <person name="Henrissat B."/>
            <person name="Kohler A."/>
            <person name="Grigoriev I.V."/>
            <person name="Martin F.M."/>
            <person name="Hacquard S."/>
        </authorList>
    </citation>
    <scope>NUCLEOTIDE SEQUENCE</scope>
    <source>
        <strain evidence="6">MPI-CAGE-CH-0243</strain>
    </source>
</reference>
<keyword evidence="7" id="KW-1185">Reference proteome</keyword>
<dbReference type="PANTHER" id="PTHR12532">
    <property type="entry name" value="TRANSLATIONAL ACTIVATOR OF CYTOCHROME C OXIDASE 1"/>
    <property type="match status" value="1"/>
</dbReference>
<accession>A0A9P9DTB0</accession>
<feature type="region of interest" description="Disordered" evidence="3">
    <location>
        <begin position="68"/>
        <end position="98"/>
    </location>
</feature>
<sequence length="318" mass="34771">MWSPMRIYGATITRRTDTVLFNCNCRRLSSFSSTPAQKLTVRNQPKCHARSFSSASAVWSGHSKWASIKHDKGKNDAAKSKQRSQMTKDITNAVKLGGPNPTMNPRLALAITTAKKSAVPKGSIEAAIARGQGLSASGTALESVTLEAILPPSIATVIECQTDNKLRILADLRLLVKEAGGTVSPIGYMFEKKGRIILQQKEGYGMEEIMDTALEAGVIDMLEDEQDRVVLYTEPADTSTTVEKIKKSLDVEIEESEIIWDPNEDTMVALDDEAAAAQLNDFLDDLQEIAGIQAVYVNWAKGKISENLWAELRSKVAV</sequence>
<organism evidence="6 7">
    <name type="scientific">Dendryphion nanum</name>
    <dbReference type="NCBI Taxonomy" id="256645"/>
    <lineage>
        <taxon>Eukaryota</taxon>
        <taxon>Fungi</taxon>
        <taxon>Dikarya</taxon>
        <taxon>Ascomycota</taxon>
        <taxon>Pezizomycotina</taxon>
        <taxon>Dothideomycetes</taxon>
        <taxon>Pleosporomycetidae</taxon>
        <taxon>Pleosporales</taxon>
        <taxon>Torulaceae</taxon>
        <taxon>Dendryphion</taxon>
    </lineage>
</organism>
<evidence type="ECO:0000256" key="2">
    <source>
        <dbReference type="ARBA" id="ARBA00008724"/>
    </source>
</evidence>
<dbReference type="InterPro" id="IPR017856">
    <property type="entry name" value="Integrase-like_N"/>
</dbReference>
<dbReference type="InterPro" id="IPR048300">
    <property type="entry name" value="TACO1_YebC-like_2nd/3rd_dom"/>
</dbReference>
<dbReference type="Gene3D" id="1.10.10.200">
    <property type="match status" value="1"/>
</dbReference>
<dbReference type="InterPro" id="IPR002876">
    <property type="entry name" value="Transcrip_reg_TACO1-like"/>
</dbReference>
<dbReference type="PANTHER" id="PTHR12532:SF0">
    <property type="entry name" value="TRANSLATIONAL ACTIVATOR OF CYTOCHROME C OXIDASE 1"/>
    <property type="match status" value="1"/>
</dbReference>
<evidence type="ECO:0000313" key="7">
    <source>
        <dbReference type="Proteomes" id="UP000700596"/>
    </source>
</evidence>
<comment type="subcellular location">
    <subcellularLocation>
        <location evidence="1">Mitochondrion</location>
    </subcellularLocation>
</comment>